<dbReference type="InterPro" id="IPR001357">
    <property type="entry name" value="BRCT_dom"/>
</dbReference>
<dbReference type="Pfam" id="PF16770">
    <property type="entry name" value="RTT107_BRCT_5"/>
    <property type="match status" value="1"/>
</dbReference>
<gene>
    <name evidence="5" type="ORF">LUZ62_014746</name>
</gene>
<evidence type="ECO:0000313" key="6">
    <source>
        <dbReference type="Proteomes" id="UP001140206"/>
    </source>
</evidence>
<sequence>MKCSIFILCLICCKNFICNRSKGEASSAKLPSDRIFDNKMEGENENSPPTRKLNFLMSQEPDEQSQADALNAVDRFLLFEEEEEKENSYHGLLHNNSAGMVIETNSELNLSAKVVKYLSNNQHQDKCSVRKLDVFDWVDTSSQEEGNICLSYDVGPATQMAAEVLEELFHAPPPKSAIDPNKTKETNMGNEIKGAKMELCVFEHPKRRRSIINTTLRQSALDGLEGCISDRLPLIMDTVNRKKRSPFVRRNEPKHGNLRLCTKVRCEESDKVSRLRERNAGGFDSVMGFSMEIKETYRRRTHENTVDSNMNFSNKRINRSRGRAIRVIFSQNLDPKILRQQKKILLQFGASTVLSMSDATHFIADRFGRTKNMLEAIAMGRHVVRSDWINSCAKVGCFVSEEKFVLRDLKKEREIGFSMPKSIQHAKRFPLLEGWRVLITPKARPDKELLKSLVKASRGRLVERLTRYTMEDEDNFQGNFFIISCKEDYQICSPLLSAGIKAYDSELLLNGIVTQKLEFKRHLLFAGKS</sequence>
<dbReference type="EMBL" id="JAMFTS010000001">
    <property type="protein sequence ID" value="KAJ4802180.1"/>
    <property type="molecule type" value="Genomic_DNA"/>
</dbReference>
<dbReference type="AlphaFoldDB" id="A0AAV8GDD6"/>
<dbReference type="GO" id="GO:0005634">
    <property type="term" value="C:nucleus"/>
    <property type="evidence" value="ECO:0007669"/>
    <property type="project" value="UniProtKB-SubCell"/>
</dbReference>
<dbReference type="PANTHER" id="PTHR23196">
    <property type="entry name" value="PAX TRANSCRIPTION ACTIVATION DOMAIN INTERACTING PROTEIN"/>
    <property type="match status" value="1"/>
</dbReference>
<dbReference type="GO" id="GO:0006974">
    <property type="term" value="P:DNA damage response"/>
    <property type="evidence" value="ECO:0007669"/>
    <property type="project" value="UniProtKB-KW"/>
</dbReference>
<evidence type="ECO:0000313" key="5">
    <source>
        <dbReference type="EMBL" id="KAJ4802180.1"/>
    </source>
</evidence>
<dbReference type="Gene3D" id="3.40.50.10190">
    <property type="entry name" value="BRCT domain"/>
    <property type="match status" value="2"/>
</dbReference>
<feature type="domain" description="BRCT" evidence="4">
    <location>
        <begin position="342"/>
        <end position="406"/>
    </location>
</feature>
<dbReference type="InterPro" id="IPR036420">
    <property type="entry name" value="BRCT_dom_sf"/>
</dbReference>
<dbReference type="Pfam" id="PF16589">
    <property type="entry name" value="BRCT_2"/>
    <property type="match status" value="1"/>
</dbReference>
<dbReference type="CDD" id="cd18432">
    <property type="entry name" value="BRCT_PAXIP1_rpt6_like"/>
    <property type="match status" value="1"/>
</dbReference>
<proteinExistence type="predicted"/>
<keyword evidence="3" id="KW-0539">Nucleus</keyword>
<keyword evidence="2" id="KW-0227">DNA damage</keyword>
<reference evidence="5" key="1">
    <citation type="submission" date="2022-08" db="EMBL/GenBank/DDBJ databases">
        <authorList>
            <person name="Marques A."/>
        </authorList>
    </citation>
    <scope>NUCLEOTIDE SEQUENCE</scope>
    <source>
        <strain evidence="5">RhyPub2mFocal</strain>
        <tissue evidence="5">Leaves</tissue>
    </source>
</reference>
<evidence type="ECO:0000259" key="4">
    <source>
        <dbReference type="PROSITE" id="PS50172"/>
    </source>
</evidence>
<comment type="caution">
    <text evidence="5">The sequence shown here is derived from an EMBL/GenBank/DDBJ whole genome shotgun (WGS) entry which is preliminary data.</text>
</comment>
<evidence type="ECO:0000256" key="1">
    <source>
        <dbReference type="ARBA" id="ARBA00004123"/>
    </source>
</evidence>
<dbReference type="PROSITE" id="PS50172">
    <property type="entry name" value="BRCT"/>
    <property type="match status" value="1"/>
</dbReference>
<keyword evidence="6" id="KW-1185">Reference proteome</keyword>
<dbReference type="SUPFAM" id="SSF52113">
    <property type="entry name" value="BRCT domain"/>
    <property type="match status" value="1"/>
</dbReference>
<dbReference type="PANTHER" id="PTHR23196:SF1">
    <property type="entry name" value="PAX-INTERACTING PROTEIN 1"/>
    <property type="match status" value="1"/>
</dbReference>
<dbReference type="InterPro" id="IPR051579">
    <property type="entry name" value="DDR_Transcriptional_Reg"/>
</dbReference>
<dbReference type="SMART" id="SM00292">
    <property type="entry name" value="BRCT"/>
    <property type="match status" value="1"/>
</dbReference>
<evidence type="ECO:0000256" key="3">
    <source>
        <dbReference type="ARBA" id="ARBA00023242"/>
    </source>
</evidence>
<protein>
    <submittedName>
        <fullName evidence="5">BRCT domain DNA repair protein</fullName>
    </submittedName>
</protein>
<dbReference type="CDD" id="cd17744">
    <property type="entry name" value="BRCT_MDC1_rpt1"/>
    <property type="match status" value="1"/>
</dbReference>
<name>A0AAV8GDD6_9POAL</name>
<organism evidence="5 6">
    <name type="scientific">Rhynchospora pubera</name>
    <dbReference type="NCBI Taxonomy" id="906938"/>
    <lineage>
        <taxon>Eukaryota</taxon>
        <taxon>Viridiplantae</taxon>
        <taxon>Streptophyta</taxon>
        <taxon>Embryophyta</taxon>
        <taxon>Tracheophyta</taxon>
        <taxon>Spermatophyta</taxon>
        <taxon>Magnoliopsida</taxon>
        <taxon>Liliopsida</taxon>
        <taxon>Poales</taxon>
        <taxon>Cyperaceae</taxon>
        <taxon>Cyperoideae</taxon>
        <taxon>Rhynchosporeae</taxon>
        <taxon>Rhynchospora</taxon>
    </lineage>
</organism>
<evidence type="ECO:0000256" key="2">
    <source>
        <dbReference type="ARBA" id="ARBA00022763"/>
    </source>
</evidence>
<accession>A0AAV8GDD6</accession>
<dbReference type="Proteomes" id="UP001140206">
    <property type="component" value="Chromosome 1"/>
</dbReference>
<comment type="subcellular location">
    <subcellularLocation>
        <location evidence="1">Nucleus</location>
    </subcellularLocation>
</comment>